<dbReference type="AlphaFoldDB" id="A0A4Y9J7Y5"/>
<dbReference type="Proteomes" id="UP000297253">
    <property type="component" value="Unassembled WGS sequence"/>
</dbReference>
<evidence type="ECO:0000313" key="2">
    <source>
        <dbReference type="EMBL" id="TFU96962.1"/>
    </source>
</evidence>
<reference evidence="2 3" key="1">
    <citation type="submission" date="2019-03" db="EMBL/GenBank/DDBJ databases">
        <title>Diversity of the mouse oral microbiome.</title>
        <authorList>
            <person name="Joseph S."/>
            <person name="Aduse-Opoku J."/>
            <person name="Curtis M."/>
            <person name="Wade W."/>
            <person name="Hashim A."/>
        </authorList>
    </citation>
    <scope>NUCLEOTIDE SEQUENCE [LARGE SCALE GENOMIC DNA]</scope>
    <source>
        <strain evidence="2 3">WM131</strain>
    </source>
</reference>
<keyword evidence="1" id="KW-1133">Transmembrane helix</keyword>
<name>A0A4Y9J7Y5_9STRE</name>
<proteinExistence type="predicted"/>
<organism evidence="2 3">
    <name type="scientific">Streptococcus cuniculi</name>
    <dbReference type="NCBI Taxonomy" id="1432788"/>
    <lineage>
        <taxon>Bacteria</taxon>
        <taxon>Bacillati</taxon>
        <taxon>Bacillota</taxon>
        <taxon>Bacilli</taxon>
        <taxon>Lactobacillales</taxon>
        <taxon>Streptococcaceae</taxon>
        <taxon>Streptococcus</taxon>
    </lineage>
</organism>
<evidence type="ECO:0000313" key="3">
    <source>
        <dbReference type="Proteomes" id="UP000297253"/>
    </source>
</evidence>
<dbReference type="EMBL" id="SPPD01000019">
    <property type="protein sequence ID" value="TFU96962.1"/>
    <property type="molecule type" value="Genomic_DNA"/>
</dbReference>
<feature type="transmembrane region" description="Helical" evidence="1">
    <location>
        <begin position="6"/>
        <end position="32"/>
    </location>
</feature>
<feature type="transmembrane region" description="Helical" evidence="1">
    <location>
        <begin position="44"/>
        <end position="68"/>
    </location>
</feature>
<comment type="caution">
    <text evidence="2">The sequence shown here is derived from an EMBL/GenBank/DDBJ whole genome shotgun (WGS) entry which is preliminary data.</text>
</comment>
<gene>
    <name evidence="2" type="ORF">E4T82_10135</name>
</gene>
<protein>
    <submittedName>
        <fullName evidence="2">Uncharacterized protein</fullName>
    </submittedName>
</protein>
<accession>A0A4Y9J7Y5</accession>
<evidence type="ECO:0000256" key="1">
    <source>
        <dbReference type="SAM" id="Phobius"/>
    </source>
</evidence>
<dbReference type="RefSeq" id="WP_135182703.1">
    <property type="nucleotide sequence ID" value="NZ_JADGKZ010000019.1"/>
</dbReference>
<sequence length="70" mass="8072">MFMFDYLSALRLVCVVILLVYLLLGISFIRSFHRIDLSKAVKAFFLLGYLLLLAGLLYMTFFILLLGFNS</sequence>
<keyword evidence="1" id="KW-0812">Transmembrane</keyword>
<keyword evidence="1" id="KW-0472">Membrane</keyword>